<evidence type="ECO:0000313" key="2">
    <source>
        <dbReference type="Proteomes" id="UP000189670"/>
    </source>
</evidence>
<feature type="non-terminal residue" evidence="1">
    <location>
        <position position="300"/>
    </location>
</feature>
<proteinExistence type="predicted"/>
<dbReference type="AlphaFoldDB" id="A0A1V1NYK9"/>
<reference evidence="2" key="1">
    <citation type="submission" date="2012-11" db="EMBL/GenBank/DDBJ databases">
        <authorList>
            <person name="Lucero-Rivera Y.E."/>
            <person name="Tovar-Ramirez D."/>
        </authorList>
    </citation>
    <scope>NUCLEOTIDE SEQUENCE [LARGE SCALE GENOMIC DNA]</scope>
    <source>
        <strain evidence="2">Araruama</strain>
    </source>
</reference>
<dbReference type="Proteomes" id="UP000189670">
    <property type="component" value="Unassembled WGS sequence"/>
</dbReference>
<dbReference type="EMBL" id="ATBP01001309">
    <property type="protein sequence ID" value="ETR67586.1"/>
    <property type="molecule type" value="Genomic_DNA"/>
</dbReference>
<name>A0A1V1NYK9_9BACT</name>
<dbReference type="InterPro" id="IPR013783">
    <property type="entry name" value="Ig-like_fold"/>
</dbReference>
<gene>
    <name evidence="1" type="ORF">OMM_11431</name>
</gene>
<organism evidence="1 2">
    <name type="scientific">Candidatus Magnetoglobus multicellularis str. Araruama</name>
    <dbReference type="NCBI Taxonomy" id="890399"/>
    <lineage>
        <taxon>Bacteria</taxon>
        <taxon>Pseudomonadati</taxon>
        <taxon>Thermodesulfobacteriota</taxon>
        <taxon>Desulfobacteria</taxon>
        <taxon>Desulfobacterales</taxon>
        <taxon>Desulfobacteraceae</taxon>
        <taxon>Candidatus Magnetoglobus</taxon>
    </lineage>
</organism>
<comment type="caution">
    <text evidence="1">The sequence shown here is derived from an EMBL/GenBank/DDBJ whole genome shotgun (WGS) entry which is preliminary data.</text>
</comment>
<protein>
    <recommendedName>
        <fullName evidence="3">Abnormal spindle-like microcephaly-associated protein ASH domain-containing protein</fullName>
    </recommendedName>
</protein>
<evidence type="ECO:0000313" key="1">
    <source>
        <dbReference type="EMBL" id="ETR67586.1"/>
    </source>
</evidence>
<dbReference type="NCBIfam" id="NF012200">
    <property type="entry name" value="choice_anch_D"/>
    <property type="match status" value="1"/>
</dbReference>
<sequence length="300" mass="33473">MQEYDVLMNIRSDNYNQSDVLAFIREGGTWIGELNSNVYPIENWNIISGTVVNSTDCGSQSVHIQEPSHFLAQTIDWNNIPVGSHPCECMIDLRNINDPGANNIVSVMHSSFGENPLLVEKAYVNGMILLFNWDYRDNPSYGNVENMLHQLVFYGHRNKIDLDFTSSNATIPAMSQQQISLTIDTVNTYDGTYYAPIIIHSNDPVTSSLEIPLTITVTGIPDMAITPVNMEFADEFVGYSASQNIQIKNTGTDVLTIENIITDLDVYSVEYAYSQMAPATHQLITVTFEPLAEQAYTGHV</sequence>
<accession>A0A1V1NYK9</accession>
<evidence type="ECO:0008006" key="3">
    <source>
        <dbReference type="Google" id="ProtNLM"/>
    </source>
</evidence>
<dbReference type="Gene3D" id="2.60.40.10">
    <property type="entry name" value="Immunoglobulins"/>
    <property type="match status" value="1"/>
</dbReference>